<evidence type="ECO:0000256" key="5">
    <source>
        <dbReference type="ARBA" id="ARBA00022989"/>
    </source>
</evidence>
<dbReference type="Pfam" id="PF07228">
    <property type="entry name" value="SpoIIE"/>
    <property type="match status" value="1"/>
</dbReference>
<keyword evidence="2" id="KW-1003">Cell membrane</keyword>
<name>A0ABV3DEN4_9ACTN</name>
<evidence type="ECO:0000256" key="3">
    <source>
        <dbReference type="ARBA" id="ARBA00022692"/>
    </source>
</evidence>
<dbReference type="Gene3D" id="3.30.565.10">
    <property type="entry name" value="Histidine kinase-like ATPase, C-terminal domain"/>
    <property type="match status" value="1"/>
</dbReference>
<keyword evidence="6 8" id="KW-0472">Membrane</keyword>
<dbReference type="InterPro" id="IPR052016">
    <property type="entry name" value="Bact_Sigma-Reg"/>
</dbReference>
<dbReference type="InterPro" id="IPR003594">
    <property type="entry name" value="HATPase_dom"/>
</dbReference>
<evidence type="ECO:0000256" key="6">
    <source>
        <dbReference type="ARBA" id="ARBA00023136"/>
    </source>
</evidence>
<dbReference type="Gene3D" id="3.30.450.40">
    <property type="match status" value="1"/>
</dbReference>
<dbReference type="InterPro" id="IPR029016">
    <property type="entry name" value="GAF-like_dom_sf"/>
</dbReference>
<dbReference type="Pfam" id="PF17203">
    <property type="entry name" value="sCache_3_2"/>
    <property type="match status" value="1"/>
</dbReference>
<proteinExistence type="predicted"/>
<evidence type="ECO:0000256" key="7">
    <source>
        <dbReference type="SAM" id="MobiDB-lite"/>
    </source>
</evidence>
<feature type="transmembrane region" description="Helical" evidence="8">
    <location>
        <begin position="159"/>
        <end position="181"/>
    </location>
</feature>
<dbReference type="PANTHER" id="PTHR43156">
    <property type="entry name" value="STAGE II SPORULATION PROTEIN E-RELATED"/>
    <property type="match status" value="1"/>
</dbReference>
<evidence type="ECO:0000256" key="1">
    <source>
        <dbReference type="ARBA" id="ARBA00004651"/>
    </source>
</evidence>
<dbReference type="Gene3D" id="3.60.40.10">
    <property type="entry name" value="PPM-type phosphatase domain"/>
    <property type="match status" value="1"/>
</dbReference>
<dbReference type="InterPro" id="IPR029151">
    <property type="entry name" value="Sensor-like_sf"/>
</dbReference>
<dbReference type="Proteomes" id="UP001551482">
    <property type="component" value="Unassembled WGS sequence"/>
</dbReference>
<dbReference type="InterPro" id="IPR036890">
    <property type="entry name" value="HATPase_C_sf"/>
</dbReference>
<dbReference type="SUPFAM" id="SSF55874">
    <property type="entry name" value="ATPase domain of HSP90 chaperone/DNA topoisomerase II/histidine kinase"/>
    <property type="match status" value="1"/>
</dbReference>
<dbReference type="InterPro" id="IPR001932">
    <property type="entry name" value="PPM-type_phosphatase-like_dom"/>
</dbReference>
<evidence type="ECO:0000256" key="8">
    <source>
        <dbReference type="SAM" id="Phobius"/>
    </source>
</evidence>
<dbReference type="SUPFAM" id="SSF81606">
    <property type="entry name" value="PP2C-like"/>
    <property type="match status" value="1"/>
</dbReference>
<sequence>MFVLQVVVVVLLVAAAVAVLLVQARRDSERDARHRSQTAAETFAHSPGLVDVLTGPDPAAVLEPAAQVAQEAGGVDAITVLDPAGVFLTGPDTAQIGSRYQGNLGPFLAAGQSLTTKYSTNQGDAFVTVVPVYGRAGEPLALVVAAITVDRVNDTVGRLIPWLVLGAAGALALSAGAAALVSRRLRRQTRGLGPSEITRMYEHHDAVLHAAREGVLILDAERRVVLANDEARRLLDLPDVVERRGSASLALPPGLADLLVSGRDASDEVHIVGDRLLAVNQRPTAPYGSAGSVVTLRDTTELRQLAGQAQAVRERLSLLYEAGVRVGTTLDVARTAQELADLCVPRFADIVTVDLLDAMLDGGEPTPSPTPSPVTDPETHDASEAAPGSSGRMRRVTSHWAEWGGGVPTLYPIGEEIEFAEATPMAEALRDGRGVLRADLAADLAWQAQAPDRAARLIEAGVHSLVTVPLKARGLVLGLATFWRGAGSAAFDTDDVSFAEEVAARAAVAVDNARRYTREHATAVTLQRSLLPHALPEQDAVDAAYRYLPARAATAPGAPADTAAYAAEAETVVGAGVGGDWYDVIVLPGARVALVVGDVVGHGLHAAATMGRLRTAVRNFSALDLSPDEVVGHLDELVAGIDQDRPEDNAIGPGGADGPEGLAGPDASVGRMTGATCLYAIYDPVAGRVVAARAGHPGPAVVDAAGAVDFPQVPASLPLGLNEGLPIETAEFDLAEGSRLVLFTDGLVERRDRHEDGDGDAGLDLLRDALVTAGPAATPEQTCDAVIAALGVERPSDDVALLVARTHVLDDARVAVWDVPSDPEAVGAVRAACARQLDAWGLGAIDFTAELILSELVTNAIRYGTPPIRVRLIHERALTCEVSDAGSTAPHLRRAATTDEGGRGLFLVARFAARWGTRYTARGKVIWAELPLPGAGDAPTADLGDALLDQFTDADW</sequence>
<evidence type="ECO:0000259" key="10">
    <source>
        <dbReference type="SMART" id="SM00331"/>
    </source>
</evidence>
<feature type="region of interest" description="Disordered" evidence="7">
    <location>
        <begin position="361"/>
        <end position="395"/>
    </location>
</feature>
<dbReference type="SMART" id="SM00331">
    <property type="entry name" value="PP2C_SIG"/>
    <property type="match status" value="1"/>
</dbReference>
<feature type="domain" description="PPM-type phosphatase" evidence="10">
    <location>
        <begin position="557"/>
        <end position="806"/>
    </location>
</feature>
<feature type="region of interest" description="Disordered" evidence="7">
    <location>
        <begin position="642"/>
        <end position="666"/>
    </location>
</feature>
<evidence type="ECO:0000256" key="4">
    <source>
        <dbReference type="ARBA" id="ARBA00022801"/>
    </source>
</evidence>
<dbReference type="InterPro" id="IPR033463">
    <property type="entry name" value="sCache_3"/>
</dbReference>
<keyword evidence="5 8" id="KW-1133">Transmembrane helix</keyword>
<keyword evidence="4" id="KW-0378">Hydrolase</keyword>
<evidence type="ECO:0000313" key="12">
    <source>
        <dbReference type="Proteomes" id="UP001551482"/>
    </source>
</evidence>
<dbReference type="Pfam" id="PF13185">
    <property type="entry name" value="GAF_2"/>
    <property type="match status" value="1"/>
</dbReference>
<reference evidence="11 12" key="1">
    <citation type="submission" date="2024-06" db="EMBL/GenBank/DDBJ databases">
        <title>The Natural Products Discovery Center: Release of the First 8490 Sequenced Strains for Exploring Actinobacteria Biosynthetic Diversity.</title>
        <authorList>
            <person name="Kalkreuter E."/>
            <person name="Kautsar S.A."/>
            <person name="Yang D."/>
            <person name="Bader C.D."/>
            <person name="Teijaro C.N."/>
            <person name="Fluegel L."/>
            <person name="Davis C.M."/>
            <person name="Simpson J.R."/>
            <person name="Lauterbach L."/>
            <person name="Steele A.D."/>
            <person name="Gui C."/>
            <person name="Meng S."/>
            <person name="Li G."/>
            <person name="Viehrig K."/>
            <person name="Ye F."/>
            <person name="Su P."/>
            <person name="Kiefer A.F."/>
            <person name="Nichols A."/>
            <person name="Cepeda A.J."/>
            <person name="Yan W."/>
            <person name="Fan B."/>
            <person name="Jiang Y."/>
            <person name="Adhikari A."/>
            <person name="Zheng C.-J."/>
            <person name="Schuster L."/>
            <person name="Cowan T.M."/>
            <person name="Smanski M.J."/>
            <person name="Chevrette M.G."/>
            <person name="De Carvalho L.P.S."/>
            <person name="Shen B."/>
        </authorList>
    </citation>
    <scope>NUCLEOTIDE SEQUENCE [LARGE SCALE GENOMIC DNA]</scope>
    <source>
        <strain evidence="11 12">NPDC048946</strain>
    </source>
</reference>
<dbReference type="EMBL" id="JBEZFP010000023">
    <property type="protein sequence ID" value="MEU8134200.1"/>
    <property type="molecule type" value="Genomic_DNA"/>
</dbReference>
<organism evidence="11 12">
    <name type="scientific">Streptodolium elevatio</name>
    <dbReference type="NCBI Taxonomy" id="3157996"/>
    <lineage>
        <taxon>Bacteria</taxon>
        <taxon>Bacillati</taxon>
        <taxon>Actinomycetota</taxon>
        <taxon>Actinomycetes</taxon>
        <taxon>Kitasatosporales</taxon>
        <taxon>Streptomycetaceae</taxon>
        <taxon>Streptodolium</taxon>
    </lineage>
</organism>
<keyword evidence="3 8" id="KW-0812">Transmembrane</keyword>
<protein>
    <submittedName>
        <fullName evidence="11">SpoIIE family protein phosphatase</fullName>
    </submittedName>
</protein>
<comment type="subcellular location">
    <subcellularLocation>
        <location evidence="1">Cell membrane</location>
        <topology evidence="1">Multi-pass membrane protein</topology>
    </subcellularLocation>
</comment>
<accession>A0ABV3DEN4</accession>
<dbReference type="PANTHER" id="PTHR43156:SF2">
    <property type="entry name" value="STAGE II SPORULATION PROTEIN E"/>
    <property type="match status" value="1"/>
</dbReference>
<evidence type="ECO:0000259" key="9">
    <source>
        <dbReference type="SMART" id="SM00065"/>
    </source>
</evidence>
<dbReference type="Pfam" id="PF13581">
    <property type="entry name" value="HATPase_c_2"/>
    <property type="match status" value="1"/>
</dbReference>
<dbReference type="SMART" id="SM00065">
    <property type="entry name" value="GAF"/>
    <property type="match status" value="1"/>
</dbReference>
<dbReference type="InterPro" id="IPR003018">
    <property type="entry name" value="GAF"/>
</dbReference>
<dbReference type="RefSeq" id="WP_358352657.1">
    <property type="nucleotide sequence ID" value="NZ_JBEZFP010000023.1"/>
</dbReference>
<feature type="domain" description="GAF" evidence="9">
    <location>
        <begin position="327"/>
        <end position="520"/>
    </location>
</feature>
<comment type="caution">
    <text evidence="11">The sequence shown here is derived from an EMBL/GenBank/DDBJ whole genome shotgun (WGS) entry which is preliminary data.</text>
</comment>
<keyword evidence="12" id="KW-1185">Reference proteome</keyword>
<gene>
    <name evidence="11" type="ORF">AB0C36_11880</name>
</gene>
<dbReference type="InterPro" id="IPR036457">
    <property type="entry name" value="PPM-type-like_dom_sf"/>
</dbReference>
<dbReference type="CDD" id="cd16936">
    <property type="entry name" value="HATPase_RsbW-like"/>
    <property type="match status" value="1"/>
</dbReference>
<dbReference type="SUPFAM" id="SSF103190">
    <property type="entry name" value="Sensory domain-like"/>
    <property type="match status" value="1"/>
</dbReference>
<dbReference type="Gene3D" id="3.30.450.20">
    <property type="entry name" value="PAS domain"/>
    <property type="match status" value="2"/>
</dbReference>
<evidence type="ECO:0000256" key="2">
    <source>
        <dbReference type="ARBA" id="ARBA00022475"/>
    </source>
</evidence>
<evidence type="ECO:0000313" key="11">
    <source>
        <dbReference type="EMBL" id="MEU8134200.1"/>
    </source>
</evidence>
<dbReference type="SUPFAM" id="SSF55781">
    <property type="entry name" value="GAF domain-like"/>
    <property type="match status" value="1"/>
</dbReference>